<dbReference type="Proteomes" id="UP001283366">
    <property type="component" value="Unassembled WGS sequence"/>
</dbReference>
<sequence>MIHGYTLGLLHHLVGWMLYPVLAGLALCLFALLWETGITLNEKFGGLRTLQSVESMVFERYAATRLERVDLLARSGPVLGLMGTLIPLGPGLAALSDGHIDQLATAMTVAFDTTVVGLFIGLIGYMLGRVRRRWYETQLMDIEQREYDVAATE</sequence>
<dbReference type="GO" id="GO:0017038">
    <property type="term" value="P:protein import"/>
    <property type="evidence" value="ECO:0007669"/>
    <property type="project" value="TreeGrafter"/>
</dbReference>
<dbReference type="PANTHER" id="PTHR30625:SF3">
    <property type="entry name" value="TOL-PAL SYSTEM PROTEIN TOLQ"/>
    <property type="match status" value="1"/>
</dbReference>
<evidence type="ECO:0000256" key="5">
    <source>
        <dbReference type="ARBA" id="ARBA00023136"/>
    </source>
</evidence>
<evidence type="ECO:0000256" key="2">
    <source>
        <dbReference type="ARBA" id="ARBA00022475"/>
    </source>
</evidence>
<evidence type="ECO:0000256" key="6">
    <source>
        <dbReference type="RuleBase" id="RU004057"/>
    </source>
</evidence>
<keyword evidence="3 7" id="KW-0812">Transmembrane</keyword>
<evidence type="ECO:0000313" key="12">
    <source>
        <dbReference type="Proteomes" id="UP001283366"/>
    </source>
</evidence>
<evidence type="ECO:0000256" key="1">
    <source>
        <dbReference type="ARBA" id="ARBA00004651"/>
    </source>
</evidence>
<keyword evidence="6" id="KW-0813">Transport</keyword>
<accession>A0A1Y6IVV4</accession>
<name>A0A1Y6IVV4_9VIBR</name>
<dbReference type="OrthoDB" id="3178152at2"/>
<feature type="domain" description="MotA/TolQ/ExbB proton channel" evidence="8">
    <location>
        <begin position="65"/>
        <end position="143"/>
    </location>
</feature>
<dbReference type="InterPro" id="IPR002898">
    <property type="entry name" value="MotA_ExbB_proton_chnl"/>
</dbReference>
<dbReference type="InterPro" id="IPR050790">
    <property type="entry name" value="ExbB/TolQ_transport"/>
</dbReference>
<comment type="subcellular location">
    <subcellularLocation>
        <location evidence="1">Cell membrane</location>
        <topology evidence="1">Multi-pass membrane protein</topology>
    </subcellularLocation>
    <subcellularLocation>
        <location evidence="6">Membrane</location>
        <topology evidence="6">Multi-pass membrane protein</topology>
    </subcellularLocation>
</comment>
<keyword evidence="6" id="KW-0653">Protein transport</keyword>
<dbReference type="AlphaFoldDB" id="A0A1Y6IVV4"/>
<proteinExistence type="inferred from homology"/>
<gene>
    <name evidence="9" type="ORF">SBX37_08665</name>
    <name evidence="10" type="ORF">VIM7927_02441</name>
</gene>
<protein>
    <submittedName>
        <fullName evidence="9">MotA/TolQ/ExbB proton channel family protein</fullName>
    </submittedName>
</protein>
<evidence type="ECO:0000313" key="9">
    <source>
        <dbReference type="EMBL" id="MDW6002921.1"/>
    </source>
</evidence>
<feature type="transmembrane region" description="Helical" evidence="7">
    <location>
        <begin position="78"/>
        <end position="96"/>
    </location>
</feature>
<dbReference type="Proteomes" id="UP000196125">
    <property type="component" value="Unassembled WGS sequence"/>
</dbReference>
<evidence type="ECO:0000313" key="10">
    <source>
        <dbReference type="EMBL" id="SMS01161.1"/>
    </source>
</evidence>
<reference evidence="10 11" key="1">
    <citation type="submission" date="2017-05" db="EMBL/GenBank/DDBJ databases">
        <authorList>
            <person name="Song R."/>
            <person name="Chenine A.L."/>
            <person name="Ruprecht R.M."/>
        </authorList>
    </citation>
    <scope>NUCLEOTIDE SEQUENCE [LARGE SCALE GENOMIC DNA]</scope>
    <source>
        <strain evidence="10 11">CECT 7927</strain>
    </source>
</reference>
<evidence type="ECO:0000256" key="3">
    <source>
        <dbReference type="ARBA" id="ARBA00022692"/>
    </source>
</evidence>
<feature type="transmembrane region" description="Helical" evidence="7">
    <location>
        <begin position="13"/>
        <end position="34"/>
    </location>
</feature>
<comment type="similarity">
    <text evidence="6">Belongs to the exbB/tolQ family.</text>
</comment>
<organism evidence="10 11">
    <name type="scientific">Vibrio mangrovi</name>
    <dbReference type="NCBI Taxonomy" id="474394"/>
    <lineage>
        <taxon>Bacteria</taxon>
        <taxon>Pseudomonadati</taxon>
        <taxon>Pseudomonadota</taxon>
        <taxon>Gammaproteobacteria</taxon>
        <taxon>Vibrionales</taxon>
        <taxon>Vibrionaceae</taxon>
        <taxon>Vibrio</taxon>
    </lineage>
</organism>
<keyword evidence="5 7" id="KW-0472">Membrane</keyword>
<dbReference type="RefSeq" id="WP_087481212.1">
    <property type="nucleotide sequence ID" value="NZ_AP024883.1"/>
</dbReference>
<reference evidence="9 12" key="2">
    <citation type="submission" date="2023-11" db="EMBL/GenBank/DDBJ databases">
        <title>Plant-associative lifestyle of Vibrio porteresiae and its evolutionary dynamics.</title>
        <authorList>
            <person name="Rameshkumar N."/>
            <person name="Kirti K."/>
        </authorList>
    </citation>
    <scope>NUCLEOTIDE SEQUENCE [LARGE SCALE GENOMIC DNA]</scope>
    <source>
        <strain evidence="9 12">MSSRF38</strain>
    </source>
</reference>
<evidence type="ECO:0000256" key="7">
    <source>
        <dbReference type="SAM" id="Phobius"/>
    </source>
</evidence>
<dbReference type="EMBL" id="JAWRCO010000001">
    <property type="protein sequence ID" value="MDW6002921.1"/>
    <property type="molecule type" value="Genomic_DNA"/>
</dbReference>
<dbReference type="Pfam" id="PF01618">
    <property type="entry name" value="MotA_ExbB"/>
    <property type="match status" value="1"/>
</dbReference>
<evidence type="ECO:0000313" key="11">
    <source>
        <dbReference type="Proteomes" id="UP000196125"/>
    </source>
</evidence>
<keyword evidence="12" id="KW-1185">Reference proteome</keyword>
<dbReference type="GO" id="GO:0005886">
    <property type="term" value="C:plasma membrane"/>
    <property type="evidence" value="ECO:0007669"/>
    <property type="project" value="UniProtKB-SubCell"/>
</dbReference>
<keyword evidence="2" id="KW-1003">Cell membrane</keyword>
<dbReference type="PANTHER" id="PTHR30625">
    <property type="entry name" value="PROTEIN TOLQ"/>
    <property type="match status" value="1"/>
</dbReference>
<feature type="transmembrane region" description="Helical" evidence="7">
    <location>
        <begin position="102"/>
        <end position="127"/>
    </location>
</feature>
<evidence type="ECO:0000256" key="4">
    <source>
        <dbReference type="ARBA" id="ARBA00022989"/>
    </source>
</evidence>
<evidence type="ECO:0000259" key="8">
    <source>
        <dbReference type="Pfam" id="PF01618"/>
    </source>
</evidence>
<dbReference type="EMBL" id="FXXI01000004">
    <property type="protein sequence ID" value="SMS01161.1"/>
    <property type="molecule type" value="Genomic_DNA"/>
</dbReference>
<keyword evidence="4 7" id="KW-1133">Transmembrane helix</keyword>